<proteinExistence type="predicted"/>
<evidence type="ECO:0000313" key="1">
    <source>
        <dbReference type="EMBL" id="GAG80416.1"/>
    </source>
</evidence>
<accession>X1C7M7</accession>
<gene>
    <name evidence="1" type="ORF">S01H4_23770</name>
</gene>
<feature type="non-terminal residue" evidence="1">
    <location>
        <position position="1"/>
    </location>
</feature>
<dbReference type="EMBL" id="BART01011073">
    <property type="protein sequence ID" value="GAG80416.1"/>
    <property type="molecule type" value="Genomic_DNA"/>
</dbReference>
<reference evidence="1" key="1">
    <citation type="journal article" date="2014" name="Front. Microbiol.">
        <title>High frequency of phylogenetically diverse reductive dehalogenase-homologous genes in deep subseafloor sedimentary metagenomes.</title>
        <authorList>
            <person name="Kawai M."/>
            <person name="Futagami T."/>
            <person name="Toyoda A."/>
            <person name="Takaki Y."/>
            <person name="Nishi S."/>
            <person name="Hori S."/>
            <person name="Arai W."/>
            <person name="Tsubouchi T."/>
            <person name="Morono Y."/>
            <person name="Uchiyama I."/>
            <person name="Ito T."/>
            <person name="Fujiyama A."/>
            <person name="Inagaki F."/>
            <person name="Takami H."/>
        </authorList>
    </citation>
    <scope>NUCLEOTIDE SEQUENCE</scope>
    <source>
        <strain evidence="1">Expedition CK06-06</strain>
    </source>
</reference>
<organism evidence="1">
    <name type="scientific">marine sediment metagenome</name>
    <dbReference type="NCBI Taxonomy" id="412755"/>
    <lineage>
        <taxon>unclassified sequences</taxon>
        <taxon>metagenomes</taxon>
        <taxon>ecological metagenomes</taxon>
    </lineage>
</organism>
<comment type="caution">
    <text evidence="1">The sequence shown here is derived from an EMBL/GenBank/DDBJ whole genome shotgun (WGS) entry which is preliminary data.</text>
</comment>
<protein>
    <submittedName>
        <fullName evidence="1">Uncharacterized protein</fullName>
    </submittedName>
</protein>
<dbReference type="AlphaFoldDB" id="X1C7M7"/>
<sequence>EDISFFNNDKPKVEKTSGISSEMVKMIKEIGC</sequence>
<name>X1C7M7_9ZZZZ</name>